<keyword evidence="2" id="KW-1185">Reference proteome</keyword>
<dbReference type="EMBL" id="WHNZ01000030">
    <property type="protein sequence ID" value="NOV01360.1"/>
    <property type="molecule type" value="Genomic_DNA"/>
</dbReference>
<dbReference type="RefSeq" id="WP_171684182.1">
    <property type="nucleotide sequence ID" value="NZ_WHNZ01000030.1"/>
</dbReference>
<proteinExistence type="predicted"/>
<evidence type="ECO:0000313" key="2">
    <source>
        <dbReference type="Proteomes" id="UP000618579"/>
    </source>
</evidence>
<evidence type="ECO:0000313" key="1">
    <source>
        <dbReference type="EMBL" id="NOV01360.1"/>
    </source>
</evidence>
<protein>
    <submittedName>
        <fullName evidence="1">Uncharacterized protein</fullName>
    </submittedName>
</protein>
<sequence>MDYRLFFADVQEWISQANQAAMQYGMENPLFWQWVADSSGMLCKKYQENRIAIKQMMMLVEWLEEVYDSRRQQEGNTDAKT</sequence>
<dbReference type="Proteomes" id="UP000618579">
    <property type="component" value="Unassembled WGS sequence"/>
</dbReference>
<accession>A0ABX1ZMP1</accession>
<reference evidence="1 2" key="1">
    <citation type="submission" date="2019-10" db="EMBL/GenBank/DDBJ databases">
        <title>Description of Paenibacillus pedi sp. nov.</title>
        <authorList>
            <person name="Carlier A."/>
            <person name="Qi S."/>
        </authorList>
    </citation>
    <scope>NUCLEOTIDE SEQUENCE [LARGE SCALE GENOMIC DNA]</scope>
    <source>
        <strain evidence="1 2">LMG 31457</strain>
    </source>
</reference>
<gene>
    <name evidence="1" type="ORF">GC097_15185</name>
</gene>
<name>A0ABX1ZMP1_9BACL</name>
<comment type="caution">
    <text evidence="1">The sequence shown here is derived from an EMBL/GenBank/DDBJ whole genome shotgun (WGS) entry which is preliminary data.</text>
</comment>
<organism evidence="1 2">
    <name type="scientific">Paenibacillus planticolens</name>
    <dbReference type="NCBI Taxonomy" id="2654976"/>
    <lineage>
        <taxon>Bacteria</taxon>
        <taxon>Bacillati</taxon>
        <taxon>Bacillota</taxon>
        <taxon>Bacilli</taxon>
        <taxon>Bacillales</taxon>
        <taxon>Paenibacillaceae</taxon>
        <taxon>Paenibacillus</taxon>
    </lineage>
</organism>